<comment type="caution">
    <text evidence="3">The sequence shown here is derived from an EMBL/GenBank/DDBJ whole genome shotgun (WGS) entry which is preliminary data.</text>
</comment>
<evidence type="ECO:0000313" key="4">
    <source>
        <dbReference type="Proteomes" id="UP000609531"/>
    </source>
</evidence>
<feature type="domain" description="DUF6460" evidence="2">
    <location>
        <begin position="60"/>
        <end position="92"/>
    </location>
</feature>
<accession>A0A934MDA8</accession>
<organism evidence="3 4">
    <name type="scientific">Acuticoccus mangrovi</name>
    <dbReference type="NCBI Taxonomy" id="2796142"/>
    <lineage>
        <taxon>Bacteria</taxon>
        <taxon>Pseudomonadati</taxon>
        <taxon>Pseudomonadota</taxon>
        <taxon>Alphaproteobacteria</taxon>
        <taxon>Hyphomicrobiales</taxon>
        <taxon>Amorphaceae</taxon>
        <taxon>Acuticoccus</taxon>
    </lineage>
</organism>
<name>A0A934MDA8_9HYPH</name>
<protein>
    <submittedName>
        <fullName evidence="3">Integrase</fullName>
    </submittedName>
</protein>
<dbReference type="Pfam" id="PF20061">
    <property type="entry name" value="DUF6460"/>
    <property type="match status" value="1"/>
</dbReference>
<reference evidence="3" key="1">
    <citation type="submission" date="2020-12" db="EMBL/GenBank/DDBJ databases">
        <title>Bacterial taxonomy.</title>
        <authorList>
            <person name="Pan X."/>
        </authorList>
    </citation>
    <scope>NUCLEOTIDE SEQUENCE</scope>
    <source>
        <strain evidence="3">B2012</strain>
    </source>
</reference>
<dbReference type="InterPro" id="IPR045594">
    <property type="entry name" value="DUF6460"/>
</dbReference>
<dbReference type="EMBL" id="JAEKJA010000007">
    <property type="protein sequence ID" value="MBJ3776142.1"/>
    <property type="molecule type" value="Genomic_DNA"/>
</dbReference>
<keyword evidence="1" id="KW-0812">Transmembrane</keyword>
<dbReference type="AlphaFoldDB" id="A0A934MDA8"/>
<keyword evidence="4" id="KW-1185">Reference proteome</keyword>
<keyword evidence="1" id="KW-1133">Transmembrane helix</keyword>
<dbReference type="Proteomes" id="UP000609531">
    <property type="component" value="Unassembled WGS sequence"/>
</dbReference>
<feature type="transmembrane region" description="Helical" evidence="1">
    <location>
        <begin position="20"/>
        <end position="40"/>
    </location>
</feature>
<proteinExistence type="predicted"/>
<evidence type="ECO:0000313" key="3">
    <source>
        <dbReference type="EMBL" id="MBJ3776142.1"/>
    </source>
</evidence>
<sequence>MSEFNHRGSVVERVLGGSPLGVLLRLIVLSFVVGVVLTVLDINPADIVRWVEDRLRYFSSLGFDTVEEAVRILILGAVVVVPVWLVLRVLRLMSR</sequence>
<evidence type="ECO:0000259" key="2">
    <source>
        <dbReference type="Pfam" id="PF20061"/>
    </source>
</evidence>
<dbReference type="RefSeq" id="WP_198882021.1">
    <property type="nucleotide sequence ID" value="NZ_JAEKJA010000007.1"/>
</dbReference>
<evidence type="ECO:0000256" key="1">
    <source>
        <dbReference type="SAM" id="Phobius"/>
    </source>
</evidence>
<feature type="transmembrane region" description="Helical" evidence="1">
    <location>
        <begin position="69"/>
        <end position="90"/>
    </location>
</feature>
<gene>
    <name evidence="3" type="ORF">JCR33_10615</name>
</gene>
<keyword evidence="1" id="KW-0472">Membrane</keyword>